<evidence type="ECO:0000256" key="1">
    <source>
        <dbReference type="SAM" id="MobiDB-lite"/>
    </source>
</evidence>
<name>A0A8J4V0C8_9ROSI</name>
<accession>A0A8J4V0C8</accession>
<evidence type="ECO:0000313" key="3">
    <source>
        <dbReference type="Proteomes" id="UP000737018"/>
    </source>
</evidence>
<feature type="compositionally biased region" description="Basic residues" evidence="1">
    <location>
        <begin position="8"/>
        <end position="20"/>
    </location>
</feature>
<reference evidence="2" key="1">
    <citation type="submission" date="2020-03" db="EMBL/GenBank/DDBJ databases">
        <title>Castanea mollissima Vanexum genome sequencing.</title>
        <authorList>
            <person name="Staton M."/>
        </authorList>
    </citation>
    <scope>NUCLEOTIDE SEQUENCE</scope>
    <source>
        <tissue evidence="2">Leaf</tissue>
    </source>
</reference>
<evidence type="ECO:0000313" key="2">
    <source>
        <dbReference type="EMBL" id="KAF3944008.1"/>
    </source>
</evidence>
<dbReference type="Proteomes" id="UP000737018">
    <property type="component" value="Unassembled WGS sequence"/>
</dbReference>
<proteinExistence type="predicted"/>
<comment type="caution">
    <text evidence="2">The sequence shown here is derived from an EMBL/GenBank/DDBJ whole genome shotgun (WGS) entry which is preliminary data.</text>
</comment>
<gene>
    <name evidence="2" type="ORF">CMV_029483</name>
</gene>
<organism evidence="2 3">
    <name type="scientific">Castanea mollissima</name>
    <name type="common">Chinese chestnut</name>
    <dbReference type="NCBI Taxonomy" id="60419"/>
    <lineage>
        <taxon>Eukaryota</taxon>
        <taxon>Viridiplantae</taxon>
        <taxon>Streptophyta</taxon>
        <taxon>Embryophyta</taxon>
        <taxon>Tracheophyta</taxon>
        <taxon>Spermatophyta</taxon>
        <taxon>Magnoliopsida</taxon>
        <taxon>eudicotyledons</taxon>
        <taxon>Gunneridae</taxon>
        <taxon>Pentapetalae</taxon>
        <taxon>rosids</taxon>
        <taxon>fabids</taxon>
        <taxon>Fagales</taxon>
        <taxon>Fagaceae</taxon>
        <taxon>Castanea</taxon>
    </lineage>
</organism>
<feature type="region of interest" description="Disordered" evidence="1">
    <location>
        <begin position="1"/>
        <end position="24"/>
    </location>
</feature>
<dbReference type="EMBL" id="JRKL02012715">
    <property type="protein sequence ID" value="KAF3944008.1"/>
    <property type="molecule type" value="Genomic_DNA"/>
</dbReference>
<protein>
    <submittedName>
        <fullName evidence="2">Uncharacterized protein</fullName>
    </submittedName>
</protein>
<keyword evidence="3" id="KW-1185">Reference proteome</keyword>
<sequence>MSTLSLHQWHKVPTSHHRPIPPKPLPVQMEVCSPRLSPKAKSVMNIKQNAWIAQDVAIVNEQLHAWTAQNVSTISGKLLIKSGQLFLGAAKVENENFVAIYLNY</sequence>
<dbReference type="AlphaFoldDB" id="A0A8J4V0C8"/>